<sequence>MIPQEKSAAVALGLSETFGVTEPDDIRDLTERPGSNRVFRITVRGAVYLLRINTRAGDMARHFVCMHAAAGAGLAPLVRYASADDRISITDFVEAVPLSAKDALVRIPAALRTLHALPPFPTSPFNTTCTFLLSQGPALDGFLQTFRASSILSESETEELLARYKQLAAVYSRLDPDLAPGHNDLFKPDNMLFDGNRLWLVDWEAAFQNDRYADLAVVANMLVTNDYEESIYLQEYFGAPPNDYQRARFYLMRQLAHMFYALAFLTLGSPGKPLDRSELVPEYSDFQRRFWSREVGLPDNHAKTLYGRVHWEQLSQNMRQARFDQALRTVL</sequence>
<proteinExistence type="predicted"/>
<dbReference type="InterPro" id="IPR011009">
    <property type="entry name" value="Kinase-like_dom_sf"/>
</dbReference>
<dbReference type="SUPFAM" id="SSF56112">
    <property type="entry name" value="Protein kinase-like (PK-like)"/>
    <property type="match status" value="1"/>
</dbReference>
<dbReference type="eggNOG" id="COG0510">
    <property type="taxonomic scope" value="Bacteria"/>
</dbReference>
<dbReference type="STRING" id="234267.Acid_4768"/>
<organism evidence="2">
    <name type="scientific">Solibacter usitatus (strain Ellin6076)</name>
    <dbReference type="NCBI Taxonomy" id="234267"/>
    <lineage>
        <taxon>Bacteria</taxon>
        <taxon>Pseudomonadati</taxon>
        <taxon>Acidobacteriota</taxon>
        <taxon>Terriglobia</taxon>
        <taxon>Bryobacterales</taxon>
        <taxon>Solibacteraceae</taxon>
        <taxon>Candidatus Solibacter</taxon>
    </lineage>
</organism>
<dbReference type="KEGG" id="sus:Acid_4768"/>
<reference evidence="2" key="1">
    <citation type="submission" date="2006-10" db="EMBL/GenBank/DDBJ databases">
        <title>Complete sequence of Solibacter usitatus Ellin6076.</title>
        <authorList>
            <consortium name="US DOE Joint Genome Institute"/>
            <person name="Copeland A."/>
            <person name="Lucas S."/>
            <person name="Lapidus A."/>
            <person name="Barry K."/>
            <person name="Detter J.C."/>
            <person name="Glavina del Rio T."/>
            <person name="Hammon N."/>
            <person name="Israni S."/>
            <person name="Dalin E."/>
            <person name="Tice H."/>
            <person name="Pitluck S."/>
            <person name="Thompson L.S."/>
            <person name="Brettin T."/>
            <person name="Bruce D."/>
            <person name="Han C."/>
            <person name="Tapia R."/>
            <person name="Gilna P."/>
            <person name="Schmutz J."/>
            <person name="Larimer F."/>
            <person name="Land M."/>
            <person name="Hauser L."/>
            <person name="Kyrpides N."/>
            <person name="Mikhailova N."/>
            <person name="Janssen P.H."/>
            <person name="Kuske C.R."/>
            <person name="Richardson P."/>
        </authorList>
    </citation>
    <scope>NUCLEOTIDE SEQUENCE</scope>
    <source>
        <strain evidence="2">Ellin6076</strain>
    </source>
</reference>
<dbReference type="Gene3D" id="3.90.1200.10">
    <property type="match status" value="1"/>
</dbReference>
<feature type="domain" description="Aminoglycoside phosphotransferase" evidence="1">
    <location>
        <begin position="35"/>
        <end position="250"/>
    </location>
</feature>
<name>Q01X88_SOLUE</name>
<dbReference type="EMBL" id="CP000473">
    <property type="protein sequence ID" value="ABJ85727.1"/>
    <property type="molecule type" value="Genomic_DNA"/>
</dbReference>
<dbReference type="GO" id="GO:0016740">
    <property type="term" value="F:transferase activity"/>
    <property type="evidence" value="ECO:0007669"/>
    <property type="project" value="UniProtKB-KW"/>
</dbReference>
<dbReference type="InterPro" id="IPR002575">
    <property type="entry name" value="Aminoglycoside_PTrfase"/>
</dbReference>
<dbReference type="Pfam" id="PF01636">
    <property type="entry name" value="APH"/>
    <property type="match status" value="1"/>
</dbReference>
<dbReference type="HOGENOM" id="CLU_841159_0_0_0"/>
<gene>
    <name evidence="2" type="ordered locus">Acid_4768</name>
</gene>
<evidence type="ECO:0000313" key="2">
    <source>
        <dbReference type="EMBL" id="ABJ85727.1"/>
    </source>
</evidence>
<dbReference type="OrthoDB" id="110894at2"/>
<accession>Q01X88</accession>
<dbReference type="AlphaFoldDB" id="Q01X88"/>
<dbReference type="InParanoid" id="Q01X88"/>
<keyword evidence="2" id="KW-0808">Transferase</keyword>
<evidence type="ECO:0000259" key="1">
    <source>
        <dbReference type="Pfam" id="PF01636"/>
    </source>
</evidence>
<protein>
    <submittedName>
        <fullName evidence="2">Aminoglycoside phosphotransferase</fullName>
    </submittedName>
</protein>